<dbReference type="EMBL" id="LAZR01044848">
    <property type="protein sequence ID" value="KKL03645.1"/>
    <property type="molecule type" value="Genomic_DNA"/>
</dbReference>
<evidence type="ECO:0000313" key="2">
    <source>
        <dbReference type="EMBL" id="KKL03645.1"/>
    </source>
</evidence>
<reference evidence="2" key="1">
    <citation type="journal article" date="2015" name="Nature">
        <title>Complex archaea that bridge the gap between prokaryotes and eukaryotes.</title>
        <authorList>
            <person name="Spang A."/>
            <person name="Saw J.H."/>
            <person name="Jorgensen S.L."/>
            <person name="Zaremba-Niedzwiedzka K."/>
            <person name="Martijn J."/>
            <person name="Lind A.E."/>
            <person name="van Eijk R."/>
            <person name="Schleper C."/>
            <person name="Guy L."/>
            <person name="Ettema T.J."/>
        </authorList>
    </citation>
    <scope>NUCLEOTIDE SEQUENCE</scope>
</reference>
<feature type="region of interest" description="Disordered" evidence="1">
    <location>
        <begin position="1"/>
        <end position="23"/>
    </location>
</feature>
<evidence type="ECO:0000256" key="1">
    <source>
        <dbReference type="SAM" id="MobiDB-lite"/>
    </source>
</evidence>
<accession>A0A0F9A2C6</accession>
<proteinExistence type="predicted"/>
<sequence length="36" mass="3733">MAGQGTVISLGAPASAKPNSQTPLCTCVKTWSRHAY</sequence>
<gene>
    <name evidence="2" type="ORF">LCGC14_2624110</name>
</gene>
<comment type="caution">
    <text evidence="2">The sequence shown here is derived from an EMBL/GenBank/DDBJ whole genome shotgun (WGS) entry which is preliminary data.</text>
</comment>
<name>A0A0F9A2C6_9ZZZZ</name>
<protein>
    <submittedName>
        <fullName evidence="2">Uncharacterized protein</fullName>
    </submittedName>
</protein>
<feature type="non-terminal residue" evidence="2">
    <location>
        <position position="36"/>
    </location>
</feature>
<organism evidence="2">
    <name type="scientific">marine sediment metagenome</name>
    <dbReference type="NCBI Taxonomy" id="412755"/>
    <lineage>
        <taxon>unclassified sequences</taxon>
        <taxon>metagenomes</taxon>
        <taxon>ecological metagenomes</taxon>
    </lineage>
</organism>
<dbReference type="AlphaFoldDB" id="A0A0F9A2C6"/>